<dbReference type="AlphaFoldDB" id="U9UTJ0"/>
<gene>
    <name evidence="1" type="ORF">GLOINDRAFT_318558</name>
</gene>
<name>U9UTJ0_RHIID</name>
<organism evidence="1">
    <name type="scientific">Rhizophagus irregularis (strain DAOM 181602 / DAOM 197198 / MUCL 43194)</name>
    <name type="common">Arbuscular mycorrhizal fungus</name>
    <name type="synonym">Glomus intraradices</name>
    <dbReference type="NCBI Taxonomy" id="747089"/>
    <lineage>
        <taxon>Eukaryota</taxon>
        <taxon>Fungi</taxon>
        <taxon>Fungi incertae sedis</taxon>
        <taxon>Mucoromycota</taxon>
        <taxon>Glomeromycotina</taxon>
        <taxon>Glomeromycetes</taxon>
        <taxon>Glomerales</taxon>
        <taxon>Glomeraceae</taxon>
        <taxon>Rhizophagus</taxon>
    </lineage>
</organism>
<reference evidence="1" key="1">
    <citation type="submission" date="2013-07" db="EMBL/GenBank/DDBJ databases">
        <title>The genome of an arbuscular mycorrhizal fungus provides insights into the evolution of the oldest plant symbiosis.</title>
        <authorList>
            <consortium name="DOE Joint Genome Institute"/>
            <person name="Tisserant E."/>
            <person name="Malbreil M."/>
            <person name="Kuo A."/>
            <person name="Kohler A."/>
            <person name="Symeonidi A."/>
            <person name="Balestrini R."/>
            <person name="Charron P."/>
            <person name="Duensing N."/>
            <person name="Frei-dit-Frey N."/>
            <person name="Gianinazzi-Pearson V."/>
            <person name="Gilbert B."/>
            <person name="Handa Y."/>
            <person name="Hijri M."/>
            <person name="Kaul R."/>
            <person name="Kawaguchi M."/>
            <person name="Krajinski F."/>
            <person name="Lammers P."/>
            <person name="Lapierre D."/>
            <person name="Masclaux F.G."/>
            <person name="Murat C."/>
            <person name="Morin E."/>
            <person name="Ndikumana S."/>
            <person name="Pagni M."/>
            <person name="Petitpierre D."/>
            <person name="Requena N."/>
            <person name="Rosikiewicz P."/>
            <person name="Riley R."/>
            <person name="Saito K."/>
            <person name="San Clemente H."/>
            <person name="Shapiro H."/>
            <person name="van Tuinen D."/>
            <person name="Becard G."/>
            <person name="Bonfante P."/>
            <person name="Paszkowski U."/>
            <person name="Shachar-Hill Y."/>
            <person name="Young J.P."/>
            <person name="Sanders I.R."/>
            <person name="Henrissat B."/>
            <person name="Rensing S.A."/>
            <person name="Grigoriev I.V."/>
            <person name="Corradi N."/>
            <person name="Roux C."/>
            <person name="Martin F."/>
        </authorList>
    </citation>
    <scope>NUCLEOTIDE SEQUENCE</scope>
    <source>
        <strain evidence="1">DAOM 197198</strain>
    </source>
</reference>
<dbReference type="HOGENOM" id="CLU_1687596_0_0_1"/>
<dbReference type="EMBL" id="KI274568">
    <property type="protein sequence ID" value="ESA23685.1"/>
    <property type="molecule type" value="Genomic_DNA"/>
</dbReference>
<accession>U9UTJ0</accession>
<protein>
    <submittedName>
        <fullName evidence="1">Uncharacterized protein</fullName>
    </submittedName>
</protein>
<evidence type="ECO:0000313" key="1">
    <source>
        <dbReference type="EMBL" id="ESA23685.1"/>
    </source>
</evidence>
<sequence length="156" mass="18443">MYLTAMMKLIQYRKRLIKDRIIEVYDNEMEILPILLLPLPLPSDEEQNDDGLNEIEEIQKLLDQYSNFISGGLMSAREFILIDDDNNYGGEEITDEEIVNMVKPNETDLEEEELVLQPQNIYFKSISIIGRIIRYEHLHFISNIILNLIYRTPFIY</sequence>
<proteinExistence type="predicted"/>